<dbReference type="CDD" id="cd05380">
    <property type="entry name" value="CAP_euk"/>
    <property type="match status" value="1"/>
</dbReference>
<proteinExistence type="evidence at transcript level"/>
<dbReference type="PRINTS" id="PR00837">
    <property type="entry name" value="V5TPXLIKE"/>
</dbReference>
<dbReference type="PROSITE" id="PS01009">
    <property type="entry name" value="CRISP_1"/>
    <property type="match status" value="1"/>
</dbReference>
<dbReference type="InterPro" id="IPR035940">
    <property type="entry name" value="CAP_sf"/>
</dbReference>
<dbReference type="GO" id="GO:0005576">
    <property type="term" value="C:extracellular region"/>
    <property type="evidence" value="ECO:0007669"/>
    <property type="project" value="UniProtKB-SubCell"/>
</dbReference>
<reference evidence="3" key="1">
    <citation type="journal article" date="2015" name="J. Med. Entomol.">
        <title>A Deep Insight Into the Sialotranscriptome of the Chagas Disease Vector, Panstrongylus megistus (Hemiptera: Heteroptera).</title>
        <authorList>
            <person name="Ribeiro J.M."/>
            <person name="Schwarz A."/>
            <person name="Francischetti I.M."/>
        </authorList>
    </citation>
    <scope>NUCLEOTIDE SEQUENCE</scope>
    <source>
        <tissue evidence="3">Salivary glands</tissue>
    </source>
</reference>
<dbReference type="Pfam" id="PF00188">
    <property type="entry name" value="CAP"/>
    <property type="match status" value="1"/>
</dbReference>
<evidence type="ECO:0000256" key="1">
    <source>
        <dbReference type="SAM" id="SignalP"/>
    </source>
</evidence>
<dbReference type="EMBL" id="GBGD01002700">
    <property type="protein sequence ID" value="JAC86189.1"/>
    <property type="molecule type" value="mRNA"/>
</dbReference>
<dbReference type="InterPro" id="IPR002413">
    <property type="entry name" value="V5_allergen-like"/>
</dbReference>
<evidence type="ECO:0000313" key="3">
    <source>
        <dbReference type="EMBL" id="JAC86189.1"/>
    </source>
</evidence>
<dbReference type="PANTHER" id="PTHR10334">
    <property type="entry name" value="CYSTEINE-RICH SECRETORY PROTEIN-RELATED"/>
    <property type="match status" value="1"/>
</dbReference>
<dbReference type="InterPro" id="IPR018244">
    <property type="entry name" value="Allrgn_V5/Tpx1_CS"/>
</dbReference>
<feature type="domain" description="SCP" evidence="2">
    <location>
        <begin position="45"/>
        <end position="207"/>
    </location>
</feature>
<name>A0A069DXV1_9HEMI</name>
<dbReference type="PROSITE" id="PS01010">
    <property type="entry name" value="CRISP_2"/>
    <property type="match status" value="1"/>
</dbReference>
<dbReference type="InterPro" id="IPR014044">
    <property type="entry name" value="CAP_dom"/>
</dbReference>
<protein>
    <submittedName>
        <fullName evidence="3">Putative salivary scp/antigen 5 protein</fullName>
    </submittedName>
</protein>
<feature type="chain" id="PRO_5001660513" evidence="1">
    <location>
        <begin position="21"/>
        <end position="242"/>
    </location>
</feature>
<organism evidence="3">
    <name type="scientific">Panstrongylus megistus</name>
    <dbReference type="NCBI Taxonomy" id="65343"/>
    <lineage>
        <taxon>Eukaryota</taxon>
        <taxon>Metazoa</taxon>
        <taxon>Ecdysozoa</taxon>
        <taxon>Arthropoda</taxon>
        <taxon>Hexapoda</taxon>
        <taxon>Insecta</taxon>
        <taxon>Pterygota</taxon>
        <taxon>Neoptera</taxon>
        <taxon>Paraneoptera</taxon>
        <taxon>Hemiptera</taxon>
        <taxon>Heteroptera</taxon>
        <taxon>Panheteroptera</taxon>
        <taxon>Cimicomorpha</taxon>
        <taxon>Reduviidae</taxon>
        <taxon>Triatominae</taxon>
        <taxon>Panstrongylus</taxon>
    </lineage>
</organism>
<accession>A0A069DXV1</accession>
<dbReference type="SUPFAM" id="SSF55797">
    <property type="entry name" value="PR-1-like"/>
    <property type="match status" value="1"/>
</dbReference>
<dbReference type="AlphaFoldDB" id="A0A069DXV1"/>
<dbReference type="SMART" id="SM00198">
    <property type="entry name" value="SCP"/>
    <property type="match status" value="1"/>
</dbReference>
<keyword evidence="1" id="KW-0732">Signal</keyword>
<dbReference type="PRINTS" id="PR00838">
    <property type="entry name" value="V5ALLERGEN"/>
</dbReference>
<dbReference type="Gene3D" id="3.40.33.10">
    <property type="entry name" value="CAP"/>
    <property type="match status" value="1"/>
</dbReference>
<feature type="signal peptide" evidence="1">
    <location>
        <begin position="1"/>
        <end position="20"/>
    </location>
</feature>
<dbReference type="InterPro" id="IPR001283">
    <property type="entry name" value="CRISP-related"/>
</dbReference>
<evidence type="ECO:0000259" key="2">
    <source>
        <dbReference type="SMART" id="SM00198"/>
    </source>
</evidence>
<sequence>MAKTHCHLVFSLLALALVRSLPTTATKLECNNTNKLLGVLELTEEDRQYLLEVHNTFRKFAASGKALGGQPPAQNMLELTWDEHAAQQAYDWASLCQWKHNQPTDIDGKSPMGQNLALKSSTKLSKVRKTFDKWMKSMVRGWYNEVKLYTFGSPFSMETGHYTQLVWATTSKLGCGYSYYQEIDDSNTKWHSGYLVCNYNPAGNWEGKVPYVTGKQNCSGYDLDKSTKYPHLCVEKKKKKGN</sequence>